<gene>
    <name evidence="1" type="ORF">EPJ84_07410</name>
</gene>
<sequence>MYFPENPLGIIPLYFSSGFCLDLQLIENNNMSNTILKELLIKDTILGFALLCFALLCFA</sequence>
<protein>
    <submittedName>
        <fullName evidence="1">Uncharacterized protein</fullName>
    </submittedName>
</protein>
<accession>A0A5C8FJH6</accession>
<dbReference type="Proteomes" id="UP000322307">
    <property type="component" value="Unassembled WGS sequence"/>
</dbReference>
<dbReference type="RefSeq" id="WP_147718223.1">
    <property type="nucleotide sequence ID" value="NZ_SAYE01000014.1"/>
</dbReference>
<dbReference type="EMBL" id="SAYE01000014">
    <property type="protein sequence ID" value="TXJ49873.1"/>
    <property type="molecule type" value="Genomic_DNA"/>
</dbReference>
<evidence type="ECO:0000313" key="2">
    <source>
        <dbReference type="Proteomes" id="UP000322307"/>
    </source>
</evidence>
<comment type="caution">
    <text evidence="1">The sequence shown here is derived from an EMBL/GenBank/DDBJ whole genome shotgun (WGS) entry which is preliminary data.</text>
</comment>
<reference evidence="1 2" key="1">
    <citation type="journal article" date="1992" name="Lakartidningen">
        <title>[Penicillin V and not amoxicillin is the first choice preparation in acute otitis].</title>
        <authorList>
            <person name="Kamme C."/>
            <person name="Lundgren K."/>
            <person name="Prellner K."/>
        </authorList>
    </citation>
    <scope>NUCLEOTIDE SEQUENCE [LARGE SCALE GENOMIC DNA]</scope>
    <source>
        <strain evidence="1 2">PC3939II</strain>
    </source>
</reference>
<organism evidence="1 2">
    <name type="scientific">Brachyspira aalborgi</name>
    <dbReference type="NCBI Taxonomy" id="29522"/>
    <lineage>
        <taxon>Bacteria</taxon>
        <taxon>Pseudomonadati</taxon>
        <taxon>Spirochaetota</taxon>
        <taxon>Spirochaetia</taxon>
        <taxon>Brachyspirales</taxon>
        <taxon>Brachyspiraceae</taxon>
        <taxon>Brachyspira</taxon>
    </lineage>
</organism>
<evidence type="ECO:0000313" key="1">
    <source>
        <dbReference type="EMBL" id="TXJ49873.1"/>
    </source>
</evidence>
<name>A0A5C8FJH6_9SPIR</name>
<proteinExistence type="predicted"/>
<dbReference type="AlphaFoldDB" id="A0A5C8FJH6"/>